<protein>
    <submittedName>
        <fullName evidence="1">DUF488 family protein</fullName>
    </submittedName>
</protein>
<dbReference type="AlphaFoldDB" id="A0A7K1V6R9"/>
<evidence type="ECO:0000313" key="1">
    <source>
        <dbReference type="EMBL" id="MVU81798.1"/>
    </source>
</evidence>
<gene>
    <name evidence="1" type="ORF">GPX89_31745</name>
</gene>
<dbReference type="InterPro" id="IPR052552">
    <property type="entry name" value="YeaO-like"/>
</dbReference>
<reference evidence="1 2" key="1">
    <citation type="submission" date="2019-12" db="EMBL/GenBank/DDBJ databases">
        <title>Nocardia sp. nov. ET3-3 isolated from soil.</title>
        <authorList>
            <person name="Kanchanasin P."/>
            <person name="Tanasupawat S."/>
            <person name="Yuki M."/>
            <person name="Kudo T."/>
        </authorList>
    </citation>
    <scope>NUCLEOTIDE SEQUENCE [LARGE SCALE GENOMIC DNA]</scope>
    <source>
        <strain evidence="1 2">ET3-3</strain>
    </source>
</reference>
<name>A0A7K1V6R9_9NOCA</name>
<comment type="caution">
    <text evidence="1">The sequence shown here is derived from an EMBL/GenBank/DDBJ whole genome shotgun (WGS) entry which is preliminary data.</text>
</comment>
<proteinExistence type="predicted"/>
<dbReference type="Proteomes" id="UP000466794">
    <property type="component" value="Unassembled WGS sequence"/>
</dbReference>
<dbReference type="Pfam" id="PF22752">
    <property type="entry name" value="DUF488-N3i"/>
    <property type="match status" value="1"/>
</dbReference>
<organism evidence="1 2">
    <name type="scientific">Nocardia terrae</name>
    <dbReference type="NCBI Taxonomy" id="2675851"/>
    <lineage>
        <taxon>Bacteria</taxon>
        <taxon>Bacillati</taxon>
        <taxon>Actinomycetota</taxon>
        <taxon>Actinomycetes</taxon>
        <taxon>Mycobacteriales</taxon>
        <taxon>Nocardiaceae</taxon>
        <taxon>Nocardia</taxon>
    </lineage>
</organism>
<dbReference type="PANTHER" id="PTHR36849">
    <property type="entry name" value="CYTOPLASMIC PROTEIN-RELATED"/>
    <property type="match status" value="1"/>
</dbReference>
<accession>A0A7K1V6R9</accession>
<dbReference type="PANTHER" id="PTHR36849:SF1">
    <property type="entry name" value="CYTOPLASMIC PROTEIN"/>
    <property type="match status" value="1"/>
</dbReference>
<evidence type="ECO:0000313" key="2">
    <source>
        <dbReference type="Proteomes" id="UP000466794"/>
    </source>
</evidence>
<dbReference type="EMBL" id="WRPP01000007">
    <property type="protein sequence ID" value="MVU81798.1"/>
    <property type="molecule type" value="Genomic_DNA"/>
</dbReference>
<keyword evidence="2" id="KW-1185">Reference proteome</keyword>
<sequence length="131" mass="15245">MEGVAQQPRYRVKRVYDAPDAADGRRVLVDRLWPRGVSKQAAGIDEWAKDVTPSNDLRKWYHADPRTRRAEFERKYRIELGDDEHQQGLARLRREAAEGPLTLVTATKEPEYSHVPVLLEELRETPKADRR</sequence>